<feature type="region of interest" description="Disordered" evidence="1">
    <location>
        <begin position="90"/>
        <end position="184"/>
    </location>
</feature>
<proteinExistence type="predicted"/>
<keyword evidence="3" id="KW-1185">Reference proteome</keyword>
<evidence type="ECO:0000313" key="3">
    <source>
        <dbReference type="Proteomes" id="UP001370758"/>
    </source>
</evidence>
<name>A0AAV9WBM8_9PEZI</name>
<feature type="compositionally biased region" description="Basic and acidic residues" evidence="1">
    <location>
        <begin position="173"/>
        <end position="184"/>
    </location>
</feature>
<organism evidence="2 3">
    <name type="scientific">Arthrobotrys musiformis</name>
    <dbReference type="NCBI Taxonomy" id="47236"/>
    <lineage>
        <taxon>Eukaryota</taxon>
        <taxon>Fungi</taxon>
        <taxon>Dikarya</taxon>
        <taxon>Ascomycota</taxon>
        <taxon>Pezizomycotina</taxon>
        <taxon>Orbiliomycetes</taxon>
        <taxon>Orbiliales</taxon>
        <taxon>Orbiliaceae</taxon>
        <taxon>Arthrobotrys</taxon>
    </lineage>
</organism>
<evidence type="ECO:0000313" key="2">
    <source>
        <dbReference type="EMBL" id="KAK6502978.1"/>
    </source>
</evidence>
<gene>
    <name evidence="2" type="ORF">TWF481_008014</name>
</gene>
<accession>A0AAV9WBM8</accession>
<dbReference type="EMBL" id="JAVHJL010000005">
    <property type="protein sequence ID" value="KAK6502978.1"/>
    <property type="molecule type" value="Genomic_DNA"/>
</dbReference>
<reference evidence="2 3" key="1">
    <citation type="submission" date="2023-08" db="EMBL/GenBank/DDBJ databases">
        <authorList>
            <person name="Palmer J.M."/>
        </authorList>
    </citation>
    <scope>NUCLEOTIDE SEQUENCE [LARGE SCALE GENOMIC DNA]</scope>
    <source>
        <strain evidence="2 3">TWF481</strain>
    </source>
</reference>
<feature type="compositionally biased region" description="Polar residues" evidence="1">
    <location>
        <begin position="90"/>
        <end position="100"/>
    </location>
</feature>
<comment type="caution">
    <text evidence="2">The sequence shown here is derived from an EMBL/GenBank/DDBJ whole genome shotgun (WGS) entry which is preliminary data.</text>
</comment>
<feature type="compositionally biased region" description="Basic and acidic residues" evidence="1">
    <location>
        <begin position="118"/>
        <end position="128"/>
    </location>
</feature>
<evidence type="ECO:0000256" key="1">
    <source>
        <dbReference type="SAM" id="MobiDB-lite"/>
    </source>
</evidence>
<protein>
    <submittedName>
        <fullName evidence="2">Uncharacterized protein</fullName>
    </submittedName>
</protein>
<dbReference type="Proteomes" id="UP001370758">
    <property type="component" value="Unassembled WGS sequence"/>
</dbReference>
<dbReference type="AlphaFoldDB" id="A0AAV9WBM8"/>
<sequence>MAPVKPTATLSPAKDKTCDAFAKKGKNVEVLITVLLSTKRPDAFGLDSAQVDWDLVASRLGLKNPKVASVRFGQVKKELIECAESMNLINSAAGSTTTSGGDAKSEEGENLTPPETPVKVKPDPEAKKRSPRGKVAKGNAKSGTGRGRGKKAAKIKDEEAEAEPVVEEQGSNDESREDSPEVLE</sequence>